<evidence type="ECO:0000256" key="1">
    <source>
        <dbReference type="SAM" id="MobiDB-lite"/>
    </source>
</evidence>
<dbReference type="AlphaFoldDB" id="A0A1I4H6E6"/>
<proteinExistence type="predicted"/>
<feature type="signal peptide" evidence="2">
    <location>
        <begin position="1"/>
        <end position="21"/>
    </location>
</feature>
<accession>A0A1I4H6E6</accession>
<evidence type="ECO:0000313" key="4">
    <source>
        <dbReference type="Proteomes" id="UP000199048"/>
    </source>
</evidence>
<dbReference type="Proteomes" id="UP000199048">
    <property type="component" value="Unassembled WGS sequence"/>
</dbReference>
<reference evidence="4" key="1">
    <citation type="submission" date="2016-10" db="EMBL/GenBank/DDBJ databases">
        <authorList>
            <person name="Varghese N."/>
            <person name="Submissions S."/>
        </authorList>
    </citation>
    <scope>NUCLEOTIDE SEQUENCE [LARGE SCALE GENOMIC DNA]</scope>
    <source>
        <strain evidence="4">BL36</strain>
    </source>
</reference>
<evidence type="ECO:0000313" key="3">
    <source>
        <dbReference type="EMBL" id="SFL37330.1"/>
    </source>
</evidence>
<organism evidence="3 4">
    <name type="scientific">Methylobacterium pseudosasicola</name>
    <dbReference type="NCBI Taxonomy" id="582667"/>
    <lineage>
        <taxon>Bacteria</taxon>
        <taxon>Pseudomonadati</taxon>
        <taxon>Pseudomonadota</taxon>
        <taxon>Alphaproteobacteria</taxon>
        <taxon>Hyphomicrobiales</taxon>
        <taxon>Methylobacteriaceae</taxon>
        <taxon>Methylobacterium</taxon>
    </lineage>
</organism>
<evidence type="ECO:0008006" key="5">
    <source>
        <dbReference type="Google" id="ProtNLM"/>
    </source>
</evidence>
<gene>
    <name evidence="3" type="ORF">SAMN05192568_100440</name>
</gene>
<evidence type="ECO:0000256" key="2">
    <source>
        <dbReference type="SAM" id="SignalP"/>
    </source>
</evidence>
<dbReference type="RefSeq" id="WP_092037948.1">
    <property type="nucleotide sequence ID" value="NZ_FOTK01000004.1"/>
</dbReference>
<protein>
    <recommendedName>
        <fullName evidence="5">DUF4148 domain-containing protein</fullName>
    </recommendedName>
</protein>
<dbReference type="EMBL" id="FOTK01000004">
    <property type="protein sequence ID" value="SFL37330.1"/>
    <property type="molecule type" value="Genomic_DNA"/>
</dbReference>
<keyword evidence="2" id="KW-0732">Signal</keyword>
<keyword evidence="4" id="KW-1185">Reference proteome</keyword>
<sequence>MPALRIPIAALLIALAAAAQAQTVLVPSGDSAVTQPGGTEGRAARRNIREAIRNGDVVGVPPGTRPAAVERRLPRNPARPARGE</sequence>
<feature type="chain" id="PRO_5011785083" description="DUF4148 domain-containing protein" evidence="2">
    <location>
        <begin position="22"/>
        <end position="84"/>
    </location>
</feature>
<feature type="region of interest" description="Disordered" evidence="1">
    <location>
        <begin position="53"/>
        <end position="84"/>
    </location>
</feature>
<feature type="compositionally biased region" description="Low complexity" evidence="1">
    <location>
        <begin position="75"/>
        <end position="84"/>
    </location>
</feature>
<name>A0A1I4H6E6_9HYPH</name>
<dbReference type="STRING" id="582667.SAMN05192568_100440"/>